<dbReference type="Proteomes" id="UP000610760">
    <property type="component" value="Unassembled WGS sequence"/>
</dbReference>
<dbReference type="AlphaFoldDB" id="A0A926E7B0"/>
<proteinExistence type="predicted"/>
<evidence type="ECO:0000313" key="2">
    <source>
        <dbReference type="Proteomes" id="UP000610760"/>
    </source>
</evidence>
<accession>A0A926E7B0</accession>
<dbReference type="RefSeq" id="WP_346727118.1">
    <property type="nucleotide sequence ID" value="NZ_JACRSV010000005.1"/>
</dbReference>
<dbReference type="EMBL" id="JACRSV010000005">
    <property type="protein sequence ID" value="MBC8560840.1"/>
    <property type="molecule type" value="Genomic_DNA"/>
</dbReference>
<evidence type="ECO:0008006" key="3">
    <source>
        <dbReference type="Google" id="ProtNLM"/>
    </source>
</evidence>
<name>A0A926E7B0_9FIRM</name>
<gene>
    <name evidence="1" type="ORF">H8710_12270</name>
</gene>
<evidence type="ECO:0000313" key="1">
    <source>
        <dbReference type="EMBL" id="MBC8560840.1"/>
    </source>
</evidence>
<protein>
    <recommendedName>
        <fullName evidence="3">Apea-like HEPN domain-containing protein</fullName>
    </recommendedName>
</protein>
<keyword evidence="2" id="KW-1185">Reference proteome</keyword>
<sequence>MGMVGMGNECYLYVNGISVSKQIWLHDTVCLFPAKSAIKWQEVMPLFENDIDFSIAVLCNPTIASQLHIIGDDTEHLIANAWNSQWDCVLLGALFNHNVMCNLQSDQPIEQIAKAEHIHITNYELRALLSDIYNISEEDESWLERYYETAYKLLEKDSFQTAVHTMASYRWHSVPRVQLAVIWSGIESLFNVNTEVSFRISLYIANFLGQNEAQAQQIFKQVRKMYSSRSSAVHGNKTKDNLESAVEESANLLNRILKRCAELNKLPDVDNLVFCVNK</sequence>
<comment type="caution">
    <text evidence="1">The sequence shown here is derived from an EMBL/GenBank/DDBJ whole genome shotgun (WGS) entry which is preliminary data.</text>
</comment>
<organism evidence="1 2">
    <name type="scientific">Fumia xinanensis</name>
    <dbReference type="NCBI Taxonomy" id="2763659"/>
    <lineage>
        <taxon>Bacteria</taxon>
        <taxon>Bacillati</taxon>
        <taxon>Bacillota</taxon>
        <taxon>Clostridia</taxon>
        <taxon>Eubacteriales</taxon>
        <taxon>Oscillospiraceae</taxon>
        <taxon>Fumia</taxon>
    </lineage>
</organism>
<reference evidence="1" key="1">
    <citation type="submission" date="2020-08" db="EMBL/GenBank/DDBJ databases">
        <title>Genome public.</title>
        <authorList>
            <person name="Liu C."/>
            <person name="Sun Q."/>
        </authorList>
    </citation>
    <scope>NUCLEOTIDE SEQUENCE</scope>
    <source>
        <strain evidence="1">NSJ-33</strain>
    </source>
</reference>